<gene>
    <name evidence="2" type="ORF">STRCI_008094</name>
</gene>
<reference evidence="2" key="1">
    <citation type="submission" date="2022-12" db="EMBL/GenBank/DDBJ databases">
        <authorList>
            <person name="Ruckert C."/>
            <person name="Busche T."/>
            <person name="Kalinowski J."/>
            <person name="Wittmann C."/>
        </authorList>
    </citation>
    <scope>NUCLEOTIDE SEQUENCE</scope>
    <source>
        <strain evidence="2">DSM 40467</strain>
    </source>
</reference>
<evidence type="ECO:0000313" key="2">
    <source>
        <dbReference type="EMBL" id="WAZ26511.1"/>
    </source>
</evidence>
<dbReference type="EMBL" id="CP114413">
    <property type="protein sequence ID" value="WAZ26511.1"/>
    <property type="molecule type" value="Genomic_DNA"/>
</dbReference>
<keyword evidence="3" id="KW-1185">Reference proteome</keyword>
<evidence type="ECO:0000313" key="3">
    <source>
        <dbReference type="Proteomes" id="UP001164439"/>
    </source>
</evidence>
<accession>A0ABY7KU73</accession>
<organism evidence="2 3">
    <name type="scientific">Streptomyces cinnabarinus</name>
    <dbReference type="NCBI Taxonomy" id="67287"/>
    <lineage>
        <taxon>Bacteria</taxon>
        <taxon>Bacillati</taxon>
        <taxon>Actinomycetota</taxon>
        <taxon>Actinomycetes</taxon>
        <taxon>Kitasatosporales</taxon>
        <taxon>Streptomycetaceae</taxon>
        <taxon>Streptomyces</taxon>
    </lineage>
</organism>
<protein>
    <submittedName>
        <fullName evidence="2">Uncharacterized protein</fullName>
    </submittedName>
</protein>
<proteinExistence type="predicted"/>
<feature type="region of interest" description="Disordered" evidence="1">
    <location>
        <begin position="1"/>
        <end position="27"/>
    </location>
</feature>
<sequence length="98" mass="11221">MAKDRPWNRNAQPAPEPESAPDAPVPEDLRLAGLEIHDMTDDEVRRYCLVWARHFLVRYDLIGRRSDDDLDKASRYAQIAQAFRPGPDPTQQQPIDAP</sequence>
<name>A0ABY7KU73_9ACTN</name>
<evidence type="ECO:0000256" key="1">
    <source>
        <dbReference type="SAM" id="MobiDB-lite"/>
    </source>
</evidence>
<dbReference type="RefSeq" id="WP_269663996.1">
    <property type="nucleotide sequence ID" value="NZ_CP114413.1"/>
</dbReference>
<dbReference type="Proteomes" id="UP001164439">
    <property type="component" value="Chromosome"/>
</dbReference>